<dbReference type="Proteomes" id="UP000178606">
    <property type="component" value="Unassembled WGS sequence"/>
</dbReference>
<keyword evidence="2" id="KW-0560">Oxidoreductase</keyword>
<dbReference type="GO" id="GO:0000166">
    <property type="term" value="F:nucleotide binding"/>
    <property type="evidence" value="ECO:0007669"/>
    <property type="project" value="InterPro"/>
</dbReference>
<dbReference type="Pfam" id="PF01408">
    <property type="entry name" value="GFO_IDH_MocA"/>
    <property type="match status" value="1"/>
</dbReference>
<proteinExistence type="inferred from homology"/>
<gene>
    <name evidence="5" type="ORF">A3F84_20430</name>
</gene>
<protein>
    <recommendedName>
        <fullName evidence="7">Gfo/Idh/MocA family oxidoreductase</fullName>
    </recommendedName>
</protein>
<dbReference type="PANTHER" id="PTHR43708">
    <property type="entry name" value="CONSERVED EXPRESSED OXIDOREDUCTASE (EUROFUNG)"/>
    <property type="match status" value="1"/>
</dbReference>
<accession>A0A1F6CMT5</accession>
<evidence type="ECO:0000256" key="1">
    <source>
        <dbReference type="ARBA" id="ARBA00010928"/>
    </source>
</evidence>
<dbReference type="AlphaFoldDB" id="A0A1F6CMT5"/>
<dbReference type="Gene3D" id="3.30.360.10">
    <property type="entry name" value="Dihydrodipicolinate Reductase, domain 2"/>
    <property type="match status" value="1"/>
</dbReference>
<evidence type="ECO:0008006" key="7">
    <source>
        <dbReference type="Google" id="ProtNLM"/>
    </source>
</evidence>
<dbReference type="GO" id="GO:0016491">
    <property type="term" value="F:oxidoreductase activity"/>
    <property type="evidence" value="ECO:0007669"/>
    <property type="project" value="UniProtKB-KW"/>
</dbReference>
<evidence type="ECO:0000313" key="6">
    <source>
        <dbReference type="Proteomes" id="UP000178606"/>
    </source>
</evidence>
<reference evidence="5 6" key="1">
    <citation type="journal article" date="2016" name="Nat. Commun.">
        <title>Thousands of microbial genomes shed light on interconnected biogeochemical processes in an aquifer system.</title>
        <authorList>
            <person name="Anantharaman K."/>
            <person name="Brown C.T."/>
            <person name="Hug L.A."/>
            <person name="Sharon I."/>
            <person name="Castelle C.J."/>
            <person name="Probst A.J."/>
            <person name="Thomas B.C."/>
            <person name="Singh A."/>
            <person name="Wilkins M.J."/>
            <person name="Karaoz U."/>
            <person name="Brodie E.L."/>
            <person name="Williams K.H."/>
            <person name="Hubbard S.S."/>
            <person name="Banfield J.F."/>
        </authorList>
    </citation>
    <scope>NUCLEOTIDE SEQUENCE [LARGE SCALE GENOMIC DNA]</scope>
    <source>
        <strain evidence="6">RIFCSPLOWO2_12_FULL_64_10</strain>
    </source>
</reference>
<dbReference type="Pfam" id="PF22725">
    <property type="entry name" value="GFO_IDH_MocA_C3"/>
    <property type="match status" value="1"/>
</dbReference>
<dbReference type="InterPro" id="IPR051317">
    <property type="entry name" value="Gfo/Idh/MocA_oxidoreduct"/>
</dbReference>
<evidence type="ECO:0000259" key="4">
    <source>
        <dbReference type="Pfam" id="PF22725"/>
    </source>
</evidence>
<comment type="similarity">
    <text evidence="1">Belongs to the Gfo/Idh/MocA family.</text>
</comment>
<dbReference type="InterPro" id="IPR000683">
    <property type="entry name" value="Gfo/Idh/MocA-like_OxRdtase_N"/>
</dbReference>
<evidence type="ECO:0000259" key="3">
    <source>
        <dbReference type="Pfam" id="PF01408"/>
    </source>
</evidence>
<comment type="caution">
    <text evidence="5">The sequence shown here is derived from an EMBL/GenBank/DDBJ whole genome shotgun (WGS) entry which is preliminary data.</text>
</comment>
<dbReference type="InterPro" id="IPR036291">
    <property type="entry name" value="NAD(P)-bd_dom_sf"/>
</dbReference>
<evidence type="ECO:0000256" key="2">
    <source>
        <dbReference type="ARBA" id="ARBA00023002"/>
    </source>
</evidence>
<dbReference type="EMBL" id="MFKF01000206">
    <property type="protein sequence ID" value="OGG50534.1"/>
    <property type="molecule type" value="Genomic_DNA"/>
</dbReference>
<dbReference type="Gene3D" id="3.40.50.720">
    <property type="entry name" value="NAD(P)-binding Rossmann-like Domain"/>
    <property type="match status" value="1"/>
</dbReference>
<dbReference type="InterPro" id="IPR055170">
    <property type="entry name" value="GFO_IDH_MocA-like_dom"/>
</dbReference>
<dbReference type="PANTHER" id="PTHR43708:SF5">
    <property type="entry name" value="CONSERVED EXPRESSED OXIDOREDUCTASE (EUROFUNG)-RELATED"/>
    <property type="match status" value="1"/>
</dbReference>
<organism evidence="5 6">
    <name type="scientific">Handelsmanbacteria sp. (strain RIFCSPLOWO2_12_FULL_64_10)</name>
    <dbReference type="NCBI Taxonomy" id="1817868"/>
    <lineage>
        <taxon>Bacteria</taxon>
        <taxon>Candidatus Handelsmaniibacteriota</taxon>
    </lineage>
</organism>
<sequence length="327" mass="36319">MKQKIRCAILGTGHGHAAGKLRVLQGSDDWEFAGVCEPDPAWRARREREAAFAGVRWLSEADVLGDPSLRMVAVESEVRQLVDLGQKVIDAGKHLHLDKPAGVSLPAFGALLDAANRKGLIVQMGYMFRYNTGFDLIRQAVREGWLGHVHYLHGTINSIYDAAHRRTLDFHPGGMMFELAGHLIDILVLLMGRPRRVTPFMRHDGAFDDQLTDNTLAVLEFDRAVAVIESSALEVGSSARRHFEVLGDAGSVVLQPLEPPAVRLCLGESRGGYQSGWQDVAVPNIPRYVRDLQELARCIRGEQEFPYSKEHDLTMHETLLRACGVEE</sequence>
<dbReference type="SUPFAM" id="SSF51735">
    <property type="entry name" value="NAD(P)-binding Rossmann-fold domains"/>
    <property type="match status" value="1"/>
</dbReference>
<feature type="domain" description="GFO/IDH/MocA-like oxidoreductase" evidence="4">
    <location>
        <begin position="136"/>
        <end position="252"/>
    </location>
</feature>
<evidence type="ECO:0000313" key="5">
    <source>
        <dbReference type="EMBL" id="OGG50534.1"/>
    </source>
</evidence>
<name>A0A1F6CMT5_HANXR</name>
<feature type="domain" description="Gfo/Idh/MocA-like oxidoreductase N-terminal" evidence="3">
    <location>
        <begin position="5"/>
        <end position="126"/>
    </location>
</feature>
<dbReference type="SUPFAM" id="SSF55347">
    <property type="entry name" value="Glyceraldehyde-3-phosphate dehydrogenase-like, C-terminal domain"/>
    <property type="match status" value="1"/>
</dbReference>